<name>A0A1F5R9N7_9BACT</name>
<accession>A0A1F5R9N7</accession>
<dbReference type="Proteomes" id="UP000177230">
    <property type="component" value="Unassembled WGS sequence"/>
</dbReference>
<dbReference type="Pfam" id="PF00132">
    <property type="entry name" value="Hexapep"/>
    <property type="match status" value="1"/>
</dbReference>
<comment type="caution">
    <text evidence="1">The sequence shown here is derived from an EMBL/GenBank/DDBJ whole genome shotgun (WGS) entry which is preliminary data.</text>
</comment>
<gene>
    <name evidence="1" type="ORF">A2024_07735</name>
</gene>
<evidence type="ECO:0000313" key="2">
    <source>
        <dbReference type="Proteomes" id="UP000177230"/>
    </source>
</evidence>
<dbReference type="InterPro" id="IPR051159">
    <property type="entry name" value="Hexapeptide_acetyltransf"/>
</dbReference>
<dbReference type="CDD" id="cd04647">
    <property type="entry name" value="LbH_MAT_like"/>
    <property type="match status" value="1"/>
</dbReference>
<protein>
    <recommendedName>
        <fullName evidence="3">Transferase</fullName>
    </recommendedName>
</protein>
<evidence type="ECO:0000313" key="1">
    <source>
        <dbReference type="EMBL" id="OGF11148.1"/>
    </source>
</evidence>
<dbReference type="InterPro" id="IPR011004">
    <property type="entry name" value="Trimer_LpxA-like_sf"/>
</dbReference>
<dbReference type="InterPro" id="IPR001451">
    <property type="entry name" value="Hexapep"/>
</dbReference>
<proteinExistence type="predicted"/>
<dbReference type="EMBL" id="MFFM01000037">
    <property type="protein sequence ID" value="OGF11148.1"/>
    <property type="molecule type" value="Genomic_DNA"/>
</dbReference>
<organism evidence="1 2">
    <name type="scientific">Candidatus Edwardsbacteria bacterium GWF2_54_11</name>
    <dbReference type="NCBI Taxonomy" id="1817851"/>
    <lineage>
        <taxon>Bacteria</taxon>
        <taxon>Candidatus Edwardsiibacteriota</taxon>
    </lineage>
</organism>
<dbReference type="AlphaFoldDB" id="A0A1F5R9N7"/>
<dbReference type="SUPFAM" id="SSF51161">
    <property type="entry name" value="Trimeric LpxA-like enzymes"/>
    <property type="match status" value="1"/>
</dbReference>
<sequence length="198" mass="21821">MGNIIGRVRARVISEISRLYQPQMVRVKRGPGRKVLRNTRISNTAVIVSPGGLVLEDNVFVFHYSILDASHGLTIKEGCQIGGWVGIFTHSSHISIRLYGEKYSDHHQLKGYITGPVTVGKYSFIGPHSILMPNTSIGKGSIVAAHSYVRGEFPDFAIIGGNPAKVIGDTRKTDQAFLRKYPELEPLYSQWAEGNDDA</sequence>
<dbReference type="PANTHER" id="PTHR23416">
    <property type="entry name" value="SIALIC ACID SYNTHASE-RELATED"/>
    <property type="match status" value="1"/>
</dbReference>
<reference evidence="1 2" key="1">
    <citation type="journal article" date="2016" name="Nat. Commun.">
        <title>Thousands of microbial genomes shed light on interconnected biogeochemical processes in an aquifer system.</title>
        <authorList>
            <person name="Anantharaman K."/>
            <person name="Brown C.T."/>
            <person name="Hug L.A."/>
            <person name="Sharon I."/>
            <person name="Castelle C.J."/>
            <person name="Probst A.J."/>
            <person name="Thomas B.C."/>
            <person name="Singh A."/>
            <person name="Wilkins M.J."/>
            <person name="Karaoz U."/>
            <person name="Brodie E.L."/>
            <person name="Williams K.H."/>
            <person name="Hubbard S.S."/>
            <person name="Banfield J.F."/>
        </authorList>
    </citation>
    <scope>NUCLEOTIDE SEQUENCE [LARGE SCALE GENOMIC DNA]</scope>
</reference>
<evidence type="ECO:0008006" key="3">
    <source>
        <dbReference type="Google" id="ProtNLM"/>
    </source>
</evidence>
<dbReference type="Gene3D" id="2.160.10.10">
    <property type="entry name" value="Hexapeptide repeat proteins"/>
    <property type="match status" value="1"/>
</dbReference>